<name>A0A4D5RX58_IXOSC</name>
<proteinExistence type="predicted"/>
<keyword evidence="1" id="KW-0812">Transmembrane</keyword>
<keyword evidence="1" id="KW-1133">Transmembrane helix</keyword>
<feature type="transmembrane region" description="Helical" evidence="1">
    <location>
        <begin position="53"/>
        <end position="71"/>
    </location>
</feature>
<accession>A0A4D5RX58</accession>
<dbReference type="EMBL" id="GHJT01007949">
    <property type="protein sequence ID" value="MOY41920.1"/>
    <property type="molecule type" value="Transcribed_RNA"/>
</dbReference>
<reference evidence="2" key="1">
    <citation type="submission" date="2019-04" db="EMBL/GenBank/DDBJ databases">
        <title>An insight into the mialome of Ixodes scapularis.</title>
        <authorList>
            <person name="Ribeiro J.M."/>
            <person name="Mather T.N."/>
            <person name="Karim S."/>
        </authorList>
    </citation>
    <scope>NUCLEOTIDE SEQUENCE</scope>
</reference>
<dbReference type="AlphaFoldDB" id="A0A4D5RX58"/>
<organism evidence="2">
    <name type="scientific">Ixodes scapularis</name>
    <name type="common">Black-legged tick</name>
    <name type="synonym">Deer tick</name>
    <dbReference type="NCBI Taxonomy" id="6945"/>
    <lineage>
        <taxon>Eukaryota</taxon>
        <taxon>Metazoa</taxon>
        <taxon>Ecdysozoa</taxon>
        <taxon>Arthropoda</taxon>
        <taxon>Chelicerata</taxon>
        <taxon>Arachnida</taxon>
        <taxon>Acari</taxon>
        <taxon>Parasitiformes</taxon>
        <taxon>Ixodida</taxon>
        <taxon>Ixodoidea</taxon>
        <taxon>Ixodidae</taxon>
        <taxon>Ixodinae</taxon>
        <taxon>Ixodes</taxon>
    </lineage>
</organism>
<sequence length="78" mass="9015">MHASVSNVIVRFFLWRAVLCVVYGQCLSVFVFVHGKELLWQSVEIQKYDGPTLLFYIFVFFATTDTGVLLSRRMSFVS</sequence>
<keyword evidence="1" id="KW-0472">Membrane</keyword>
<evidence type="ECO:0000313" key="2">
    <source>
        <dbReference type="EMBL" id="MOY41920.1"/>
    </source>
</evidence>
<evidence type="ECO:0000256" key="1">
    <source>
        <dbReference type="SAM" id="Phobius"/>
    </source>
</evidence>
<feature type="transmembrane region" description="Helical" evidence="1">
    <location>
        <begin position="12"/>
        <end position="33"/>
    </location>
</feature>
<protein>
    <submittedName>
        <fullName evidence="2">Uncharacterized protein</fullName>
    </submittedName>
</protein>